<dbReference type="RefSeq" id="WP_194162122.1">
    <property type="nucleotide sequence ID" value="NZ_NXCT01000001.1"/>
</dbReference>
<evidence type="ECO:0000313" key="2">
    <source>
        <dbReference type="EMBL" id="AZQ93915.1"/>
    </source>
</evidence>
<name>A0A3Q9GER6_MORCA</name>
<evidence type="ECO:0000313" key="3">
    <source>
        <dbReference type="Proteomes" id="UP000280228"/>
    </source>
</evidence>
<gene>
    <name evidence="1" type="ORF">EJK53_1582</name>
    <name evidence="2" type="ORF">EJK53_1656</name>
</gene>
<proteinExistence type="predicted"/>
<dbReference type="AlphaFoldDB" id="A0A3Q9GER6"/>
<dbReference type="Proteomes" id="UP000280228">
    <property type="component" value="Chromosome"/>
</dbReference>
<accession>A0A3Q9GER6</accession>
<protein>
    <submittedName>
        <fullName evidence="1">Uncharacterized protein</fullName>
    </submittedName>
</protein>
<organism evidence="1 3">
    <name type="scientific">Moraxella catarrhalis</name>
    <name type="common">Branhamella catarrhalis</name>
    <dbReference type="NCBI Taxonomy" id="480"/>
    <lineage>
        <taxon>Bacteria</taxon>
        <taxon>Pseudomonadati</taxon>
        <taxon>Pseudomonadota</taxon>
        <taxon>Gammaproteobacteria</taxon>
        <taxon>Moraxellales</taxon>
        <taxon>Moraxellaceae</taxon>
        <taxon>Moraxella</taxon>
    </lineage>
</organism>
<sequence length="45" mass="5338">MCQTICGVGMKPKQLKRLKNRHRQQRLSLFLRQACPKSEGVNYEY</sequence>
<evidence type="ECO:0000313" key="1">
    <source>
        <dbReference type="EMBL" id="AZQ93864.1"/>
    </source>
</evidence>
<dbReference type="EMBL" id="CP034662">
    <property type="protein sequence ID" value="AZQ93864.1"/>
    <property type="molecule type" value="Genomic_DNA"/>
</dbReference>
<reference evidence="1 3" key="1">
    <citation type="submission" date="2018-12" db="EMBL/GenBank/DDBJ databases">
        <title>Persistence of Moraxella catarrhalis in Chronic Obstructive Pulmonary Disease and Regulation of the Hag/MID Adhesin.</title>
        <authorList>
            <person name="Murphy T."/>
            <person name="Zhao X."/>
            <person name="Vyas G."/>
            <person name="Aluvathingal J."/>
            <person name="Nadendla S."/>
            <person name="Tallon L."/>
            <person name="Tettelin H."/>
        </authorList>
    </citation>
    <scope>NUCLEOTIDE SEQUENCE [LARGE SCALE GENOMIC DNA]</scope>
    <source>
        <strain evidence="1 3">46P58B1</strain>
    </source>
</reference>
<dbReference type="EMBL" id="CP034662">
    <property type="protein sequence ID" value="AZQ93915.1"/>
    <property type="molecule type" value="Genomic_DNA"/>
</dbReference>